<accession>A0A5K3F6B1</accession>
<feature type="compositionally biased region" description="Polar residues" evidence="11">
    <location>
        <begin position="725"/>
        <end position="738"/>
    </location>
</feature>
<dbReference type="PRINTS" id="PR00546">
    <property type="entry name" value="THYROIDHORMR"/>
</dbReference>
<dbReference type="WBParaSite" id="MCU_005784-RA">
    <property type="protein sequence ID" value="MCU_005784-RA"/>
    <property type="gene ID" value="MCU_005784"/>
</dbReference>
<feature type="compositionally biased region" description="Low complexity" evidence="11">
    <location>
        <begin position="711"/>
        <end position="722"/>
    </location>
</feature>
<dbReference type="Gene3D" id="3.30.50.10">
    <property type="entry name" value="Erythroid Transcription Factor GATA-1, subunit A"/>
    <property type="match status" value="1"/>
</dbReference>
<dbReference type="SUPFAM" id="SSF57716">
    <property type="entry name" value="Glucocorticoid receptor-like (DNA-binding domain)"/>
    <property type="match status" value="1"/>
</dbReference>
<evidence type="ECO:0000259" key="13">
    <source>
        <dbReference type="PROSITE" id="PS51843"/>
    </source>
</evidence>
<keyword evidence="4 10" id="KW-0862">Zinc</keyword>
<keyword evidence="6 10" id="KW-0238">DNA-binding</keyword>
<keyword evidence="9 10" id="KW-0539">Nucleus</keyword>
<dbReference type="SMART" id="SM00399">
    <property type="entry name" value="ZnF_C4"/>
    <property type="match status" value="1"/>
</dbReference>
<evidence type="ECO:0000256" key="8">
    <source>
        <dbReference type="ARBA" id="ARBA00023170"/>
    </source>
</evidence>
<feature type="compositionally biased region" description="Polar residues" evidence="11">
    <location>
        <begin position="8"/>
        <end position="22"/>
    </location>
</feature>
<sequence length="738" mass="80841">MLGKPDPDNSSIHSASSTQPTHSAHRYVPTSGFYGAQFFGSTTSNFFGLNCWPVGNGNHSPANSHYATTAFYQPSHEVNGGVFAPMIVPPQSSQAFCGQASGRTPVLTQTKSTPSKRRPNETNSEPTTTRQRKNLGGCLMPRHNPQPIPRHFFSSRLLSESYEMALRNCFHLLAQCSSQEEPYIPSYMDPSNGPEPCVVCGDNATGFHYRAMTCEGCKGFFRRSVQKKLEYTCKFNGQCSVGDKQNRNSCQKCRFERCLKGGMAMDLVLDEEKRLAKRRLIEANRARKQAEAAAAAAAATAGGTSTSRIATASATSNYSRSVPQQASQQSTPQRVAATVAAQAVAAAAAAAASAPHSYSAHPSTNTDTAVIVSPVVAPSHPHPSPHPPYAYWGVEGTVQPQTYHQPNFFSLGQNSQVPQQLPTPSSSQVVPVSESQVPARNSITISNREEVGDSTESREPQSAPGTFLNIGTTVNFDRAKDQSHEDVKNSFKLTTDSQLEHALTPLIFRLLEFAKHIPGYTCLLAQDQIRLLESCVMDILTLRAAHTLSRVLKKSGNWESMQKEDSAIQSKAYLGIGNSSEECPSLVRSIAFRFCQLKVDYTEVSILAAVLLMTPDRPGLVNSAVVRNLQCVLMEAFNDYANRRRATQNLEPTMTILWARVTDILKRIREVTMRNQEIYMNNQGDDMKEMPWYFHELFAANDEEEVENKNGESASGSVGVESTDTHQNSPCDASSICS</sequence>
<organism evidence="14">
    <name type="scientific">Mesocestoides corti</name>
    <name type="common">Flatworm</name>
    <dbReference type="NCBI Taxonomy" id="53468"/>
    <lineage>
        <taxon>Eukaryota</taxon>
        <taxon>Metazoa</taxon>
        <taxon>Spiralia</taxon>
        <taxon>Lophotrochozoa</taxon>
        <taxon>Platyhelminthes</taxon>
        <taxon>Cestoda</taxon>
        <taxon>Eucestoda</taxon>
        <taxon>Cyclophyllidea</taxon>
        <taxon>Mesocestoididae</taxon>
        <taxon>Mesocestoides</taxon>
    </lineage>
</organism>
<evidence type="ECO:0000256" key="1">
    <source>
        <dbReference type="ARBA" id="ARBA00008092"/>
    </source>
</evidence>
<dbReference type="PANTHER" id="PTHR24082">
    <property type="entry name" value="NUCLEAR HORMONE RECEPTOR"/>
    <property type="match status" value="1"/>
</dbReference>
<name>A0A5K3F6B1_MESCO</name>
<evidence type="ECO:0000256" key="3">
    <source>
        <dbReference type="ARBA" id="ARBA00022771"/>
    </source>
</evidence>
<dbReference type="GO" id="GO:0000978">
    <property type="term" value="F:RNA polymerase II cis-regulatory region sequence-specific DNA binding"/>
    <property type="evidence" value="ECO:0007669"/>
    <property type="project" value="TreeGrafter"/>
</dbReference>
<dbReference type="PROSITE" id="PS51843">
    <property type="entry name" value="NR_LBD"/>
    <property type="match status" value="1"/>
</dbReference>
<evidence type="ECO:0000256" key="5">
    <source>
        <dbReference type="ARBA" id="ARBA00023015"/>
    </source>
</evidence>
<keyword evidence="2 10" id="KW-0479">Metal-binding</keyword>
<dbReference type="GO" id="GO:0008270">
    <property type="term" value="F:zinc ion binding"/>
    <property type="evidence" value="ECO:0007669"/>
    <property type="project" value="UniProtKB-KW"/>
</dbReference>
<dbReference type="GO" id="GO:0000122">
    <property type="term" value="P:negative regulation of transcription by RNA polymerase II"/>
    <property type="evidence" value="ECO:0007669"/>
    <property type="project" value="TreeGrafter"/>
</dbReference>
<reference evidence="14" key="1">
    <citation type="submission" date="2019-11" db="UniProtKB">
        <authorList>
            <consortium name="WormBaseParasite"/>
        </authorList>
    </citation>
    <scope>IDENTIFICATION</scope>
</reference>
<dbReference type="PROSITE" id="PS00031">
    <property type="entry name" value="NUCLEAR_REC_DBD_1"/>
    <property type="match status" value="1"/>
</dbReference>
<feature type="region of interest" description="Disordered" evidence="11">
    <location>
        <begin position="414"/>
        <end position="468"/>
    </location>
</feature>
<dbReference type="PRINTS" id="PR00398">
    <property type="entry name" value="STRDHORMONER"/>
</dbReference>
<feature type="compositionally biased region" description="Low complexity" evidence="11">
    <location>
        <begin position="415"/>
        <end position="438"/>
    </location>
</feature>
<dbReference type="GO" id="GO:0048384">
    <property type="term" value="P:retinoic acid receptor signaling pathway"/>
    <property type="evidence" value="ECO:0007669"/>
    <property type="project" value="TreeGrafter"/>
</dbReference>
<keyword evidence="8 10" id="KW-0675">Receptor</keyword>
<dbReference type="GO" id="GO:0005634">
    <property type="term" value="C:nucleus"/>
    <property type="evidence" value="ECO:0007669"/>
    <property type="project" value="UniProtKB-SubCell"/>
</dbReference>
<evidence type="ECO:0000259" key="12">
    <source>
        <dbReference type="PROSITE" id="PS51030"/>
    </source>
</evidence>
<dbReference type="InterPro" id="IPR000536">
    <property type="entry name" value="Nucl_hrmn_rcpt_lig-bd"/>
</dbReference>
<dbReference type="GO" id="GO:0045944">
    <property type="term" value="P:positive regulation of transcription by RNA polymerase II"/>
    <property type="evidence" value="ECO:0007669"/>
    <property type="project" value="TreeGrafter"/>
</dbReference>
<dbReference type="PRINTS" id="PR00047">
    <property type="entry name" value="STROIDFINGER"/>
</dbReference>
<feature type="domain" description="NR LBD" evidence="13">
    <location>
        <begin position="459"/>
        <end position="701"/>
    </location>
</feature>
<comment type="subcellular location">
    <subcellularLocation>
        <location evidence="10">Nucleus</location>
    </subcellularLocation>
</comment>
<feature type="domain" description="Nuclear receptor" evidence="12">
    <location>
        <begin position="194"/>
        <end position="270"/>
    </location>
</feature>
<dbReference type="PROSITE" id="PS51030">
    <property type="entry name" value="NUCLEAR_REC_DBD_2"/>
    <property type="match status" value="1"/>
</dbReference>
<dbReference type="Gene3D" id="1.10.565.10">
    <property type="entry name" value="Retinoid X Receptor"/>
    <property type="match status" value="1"/>
</dbReference>
<dbReference type="AlphaFoldDB" id="A0A5K3F6B1"/>
<keyword evidence="7 10" id="KW-0804">Transcription</keyword>
<evidence type="ECO:0000256" key="11">
    <source>
        <dbReference type="SAM" id="MobiDB-lite"/>
    </source>
</evidence>
<dbReference type="PANTHER" id="PTHR24082:SF330">
    <property type="entry name" value="THYROID HORMONE RECEPTOR BETA"/>
    <property type="match status" value="1"/>
</dbReference>
<evidence type="ECO:0000313" key="14">
    <source>
        <dbReference type="WBParaSite" id="MCU_005784-RA"/>
    </source>
</evidence>
<dbReference type="Pfam" id="PF00104">
    <property type="entry name" value="Hormone_recep"/>
    <property type="match status" value="1"/>
</dbReference>
<evidence type="ECO:0000256" key="9">
    <source>
        <dbReference type="ARBA" id="ARBA00023242"/>
    </source>
</evidence>
<dbReference type="InterPro" id="IPR013088">
    <property type="entry name" value="Znf_NHR/GATA"/>
</dbReference>
<feature type="region of interest" description="Disordered" evidence="11">
    <location>
        <begin position="704"/>
        <end position="738"/>
    </location>
</feature>
<feature type="region of interest" description="Disordered" evidence="11">
    <location>
        <begin position="1"/>
        <end position="23"/>
    </location>
</feature>
<dbReference type="InterPro" id="IPR001628">
    <property type="entry name" value="Znf_hrmn_rcpt"/>
</dbReference>
<proteinExistence type="inferred from homology"/>
<keyword evidence="3 10" id="KW-0863">Zinc-finger</keyword>
<protein>
    <submittedName>
        <fullName evidence="14">Thyroid hormone receptor beta</fullName>
    </submittedName>
</protein>
<dbReference type="SUPFAM" id="SSF48508">
    <property type="entry name" value="Nuclear receptor ligand-binding domain"/>
    <property type="match status" value="1"/>
</dbReference>
<evidence type="ECO:0000256" key="7">
    <source>
        <dbReference type="ARBA" id="ARBA00023163"/>
    </source>
</evidence>
<dbReference type="GO" id="GO:0030154">
    <property type="term" value="P:cell differentiation"/>
    <property type="evidence" value="ECO:0007669"/>
    <property type="project" value="TreeGrafter"/>
</dbReference>
<keyword evidence="5 10" id="KW-0805">Transcription regulation</keyword>
<dbReference type="InterPro" id="IPR001723">
    <property type="entry name" value="Nuclear_hrmn_rcpt"/>
</dbReference>
<dbReference type="SMART" id="SM00430">
    <property type="entry name" value="HOLI"/>
    <property type="match status" value="1"/>
</dbReference>
<evidence type="ECO:0000256" key="2">
    <source>
        <dbReference type="ARBA" id="ARBA00022723"/>
    </source>
</evidence>
<dbReference type="FunFam" id="3.30.50.10:FF:000030">
    <property type="entry name" value="Nuclear Hormone Receptor family"/>
    <property type="match status" value="1"/>
</dbReference>
<dbReference type="CDD" id="cd06961">
    <property type="entry name" value="NR_DBD_TR"/>
    <property type="match status" value="1"/>
</dbReference>
<dbReference type="Pfam" id="PF00105">
    <property type="entry name" value="zf-C4"/>
    <property type="match status" value="1"/>
</dbReference>
<dbReference type="InterPro" id="IPR035500">
    <property type="entry name" value="NHR-like_dom_sf"/>
</dbReference>
<evidence type="ECO:0000256" key="10">
    <source>
        <dbReference type="RuleBase" id="RU004334"/>
    </source>
</evidence>
<dbReference type="InterPro" id="IPR050234">
    <property type="entry name" value="Nuclear_hormone_rcpt_NR1"/>
</dbReference>
<comment type="similarity">
    <text evidence="1">Belongs to the nuclear hormone receptor family. NR1 subfamily.</text>
</comment>
<evidence type="ECO:0000256" key="4">
    <source>
        <dbReference type="ARBA" id="ARBA00022833"/>
    </source>
</evidence>
<evidence type="ECO:0000256" key="6">
    <source>
        <dbReference type="ARBA" id="ARBA00023125"/>
    </source>
</evidence>
<feature type="compositionally biased region" description="Basic and acidic residues" evidence="11">
    <location>
        <begin position="447"/>
        <end position="459"/>
    </location>
</feature>
<dbReference type="InterPro" id="IPR001728">
    <property type="entry name" value="ThyrH_rcpt"/>
</dbReference>
<feature type="region of interest" description="Disordered" evidence="11">
    <location>
        <begin position="98"/>
        <end position="134"/>
    </location>
</feature>
<dbReference type="GO" id="GO:0004879">
    <property type="term" value="F:nuclear receptor activity"/>
    <property type="evidence" value="ECO:0007669"/>
    <property type="project" value="InterPro"/>
</dbReference>